<dbReference type="CDD" id="cd05568">
    <property type="entry name" value="PTS_IIB_bgl_like"/>
    <property type="match status" value="1"/>
</dbReference>
<evidence type="ECO:0000256" key="1">
    <source>
        <dbReference type="ARBA" id="ARBA00022737"/>
    </source>
</evidence>
<dbReference type="EMBL" id="AEWY01000012">
    <property type="protein sequence ID" value="EGC21700.1"/>
    <property type="molecule type" value="Genomic_DNA"/>
</dbReference>
<dbReference type="PROSITE" id="PS51099">
    <property type="entry name" value="PTS_EIIB_TYPE_2"/>
    <property type="match status" value="1"/>
</dbReference>
<protein>
    <submittedName>
        <fullName evidence="6">PRD domain protein</fullName>
    </submittedName>
</protein>
<dbReference type="InterPro" id="IPR050661">
    <property type="entry name" value="BglG_antiterminators"/>
</dbReference>
<dbReference type="PROSITE" id="PS51372">
    <property type="entry name" value="PRD_2"/>
    <property type="match status" value="2"/>
</dbReference>
<dbReference type="InterPro" id="IPR011608">
    <property type="entry name" value="PRD"/>
</dbReference>
<evidence type="ECO:0000256" key="2">
    <source>
        <dbReference type="ARBA" id="ARBA00023015"/>
    </source>
</evidence>
<proteinExistence type="predicted"/>
<comment type="caution">
    <text evidence="6">The sequence shown here is derived from an EMBL/GenBank/DDBJ whole genome shotgun (WGS) entry which is preliminary data.</text>
</comment>
<name>F0FGW5_STRSA</name>
<dbReference type="Gene3D" id="1.10.10.10">
    <property type="entry name" value="Winged helix-like DNA-binding domain superfamily/Winged helix DNA-binding domain"/>
    <property type="match status" value="1"/>
</dbReference>
<evidence type="ECO:0000313" key="7">
    <source>
        <dbReference type="Proteomes" id="UP000004185"/>
    </source>
</evidence>
<evidence type="ECO:0000259" key="4">
    <source>
        <dbReference type="PROSITE" id="PS51099"/>
    </source>
</evidence>
<reference evidence="6 7" key="1">
    <citation type="submission" date="2011-01" db="EMBL/GenBank/DDBJ databases">
        <authorList>
            <person name="Muzny D."/>
            <person name="Qin X."/>
            <person name="Deng J."/>
            <person name="Jiang H."/>
            <person name="Liu Y."/>
            <person name="Qu J."/>
            <person name="Song X.-Z."/>
            <person name="Zhang L."/>
            <person name="Thornton R."/>
            <person name="Coyle M."/>
            <person name="Francisco L."/>
            <person name="Jackson L."/>
            <person name="Javaid M."/>
            <person name="Korchina V."/>
            <person name="Kovar C."/>
            <person name="Mata R."/>
            <person name="Mathew T."/>
            <person name="Ngo R."/>
            <person name="Nguyen L."/>
            <person name="Nguyen N."/>
            <person name="Okwuonu G."/>
            <person name="Ongeri F."/>
            <person name="Pham C."/>
            <person name="Simmons D."/>
            <person name="Wilczek-Boney K."/>
            <person name="Hale W."/>
            <person name="Jakkamsetti A."/>
            <person name="Pham P."/>
            <person name="Ruth R."/>
            <person name="San Lucas F."/>
            <person name="Warren J."/>
            <person name="Zhang J."/>
            <person name="Zhao Z."/>
            <person name="Zhou C."/>
            <person name="Zhu D."/>
            <person name="Lee S."/>
            <person name="Bess C."/>
            <person name="Blankenburg K."/>
            <person name="Forbes L."/>
            <person name="Fu Q."/>
            <person name="Gubbala S."/>
            <person name="Hirani K."/>
            <person name="Jayaseelan J.C."/>
            <person name="Lara F."/>
            <person name="Munidasa M."/>
            <person name="Palculict T."/>
            <person name="Patil S."/>
            <person name="Pu L.-L."/>
            <person name="Saada N."/>
            <person name="Tang L."/>
            <person name="Weissenberger G."/>
            <person name="Zhu Y."/>
            <person name="Hemphill L."/>
            <person name="Shang Y."/>
            <person name="Youmans B."/>
            <person name="Ayvaz T."/>
            <person name="Ross M."/>
            <person name="Santibanez J."/>
            <person name="Aqrawi P."/>
            <person name="Gross S."/>
            <person name="Joshi V."/>
            <person name="Fowler G."/>
            <person name="Nazareth L."/>
            <person name="Reid J."/>
            <person name="Worley K."/>
            <person name="Petrosino J."/>
            <person name="Highlander S."/>
            <person name="Gibbs R."/>
        </authorList>
    </citation>
    <scope>NUCLEOTIDE SEQUENCE [LARGE SCALE GENOMIC DNA]</scope>
    <source>
        <strain evidence="6 7">SK353</strain>
    </source>
</reference>
<dbReference type="Gene3D" id="1.10.1790.10">
    <property type="entry name" value="PRD domain"/>
    <property type="match status" value="1"/>
</dbReference>
<dbReference type="PATRIC" id="fig|888815.3.peg.1915"/>
<dbReference type="InterPro" id="IPR036634">
    <property type="entry name" value="PRD_sf"/>
</dbReference>
<gene>
    <name evidence="6" type="ORF">HMPREF9388_1948</name>
</gene>
<evidence type="ECO:0000256" key="3">
    <source>
        <dbReference type="ARBA" id="ARBA00023163"/>
    </source>
</evidence>
<feature type="domain" description="PTS EIIB type-2" evidence="4">
    <location>
        <begin position="431"/>
        <end position="521"/>
    </location>
</feature>
<evidence type="ECO:0000313" key="6">
    <source>
        <dbReference type="EMBL" id="EGC21700.1"/>
    </source>
</evidence>
<dbReference type="Pfam" id="PF08279">
    <property type="entry name" value="HTH_11"/>
    <property type="match status" value="1"/>
</dbReference>
<evidence type="ECO:0000259" key="5">
    <source>
        <dbReference type="PROSITE" id="PS51372"/>
    </source>
</evidence>
<dbReference type="AlphaFoldDB" id="F0FGW5"/>
<dbReference type="PANTHER" id="PTHR30185:SF18">
    <property type="entry name" value="TRANSCRIPTIONAL REGULATOR MTLR"/>
    <property type="match status" value="1"/>
</dbReference>
<feature type="domain" description="PRD" evidence="5">
    <location>
        <begin position="207"/>
        <end position="316"/>
    </location>
</feature>
<dbReference type="Pfam" id="PF00874">
    <property type="entry name" value="PRD"/>
    <property type="match status" value="1"/>
</dbReference>
<dbReference type="Gene3D" id="3.40.50.2300">
    <property type="match status" value="1"/>
</dbReference>
<keyword evidence="2" id="KW-0805">Transcription regulation</keyword>
<dbReference type="SUPFAM" id="SSF63520">
    <property type="entry name" value="PTS-regulatory domain, PRD"/>
    <property type="match status" value="1"/>
</dbReference>
<dbReference type="InterPro" id="IPR036388">
    <property type="entry name" value="WH-like_DNA-bd_sf"/>
</dbReference>
<dbReference type="GO" id="GO:0008982">
    <property type="term" value="F:protein-N(PI)-phosphohistidine-sugar phosphotransferase activity"/>
    <property type="evidence" value="ECO:0007669"/>
    <property type="project" value="InterPro"/>
</dbReference>
<dbReference type="HOGENOM" id="CLU_013442_1_0_9"/>
<dbReference type="InterPro" id="IPR013011">
    <property type="entry name" value="PTS_EIIB_2"/>
</dbReference>
<dbReference type="InterPro" id="IPR013196">
    <property type="entry name" value="HTH_11"/>
</dbReference>
<dbReference type="GO" id="GO:0009401">
    <property type="term" value="P:phosphoenolpyruvate-dependent sugar phosphotransferase system"/>
    <property type="evidence" value="ECO:0007669"/>
    <property type="project" value="InterPro"/>
</dbReference>
<dbReference type="GO" id="GO:0006355">
    <property type="term" value="P:regulation of DNA-templated transcription"/>
    <property type="evidence" value="ECO:0007669"/>
    <property type="project" value="InterPro"/>
</dbReference>
<dbReference type="Proteomes" id="UP000004185">
    <property type="component" value="Unassembled WGS sequence"/>
</dbReference>
<sequence>MSCNFLKGGIMILLDKTSCELLRYLIGLQEAATIMTISRELGQSRRKVYYHLEKINDALVDYEEEIVSQPRVGILLTEQQKNLCRELLLHVDTHSYILSANERMQLVSLYICTAKERVTIEKLMDLTDVSRNTVLNDLNDIRNQLATEQYLVNLYSTKARGYYLDCHPLNKIQYVHSLLYHIFIEGSQAFVDVLVKKFKELFDGEVLLSHQLQSFLSQQVPLVEQDLGKKINRHEIGFMLEVLPYLLLSCRNMELEAKEENSISQEFSLIRKRIEYRVAKLLSERMEHELDIRLNDIEISLLAVLLLSYRKDKDIHATSQDFAQLQEALEAFLWRFEASSYEIENRDDLLRNLLTHCKALLFRKTYGIMSKNPLTRLIKTKYADLFTFTKSSAVILEEAWFVTLTDDDIAYLTIHIGGSLKNSQAEQQDNRQIYLVCDEGVGLSKLLLKQCRYYLPNERLEAVFTTEQFKSVEDVLTADLLITTNEDLETDLPVIQVHPILDHEDILNISHFVKAQSPEQASTFNHDLEKLLSFYVKDVSRSQELKEKIQKLVHEKLLTGSAEDTEDWMKNIS</sequence>
<keyword evidence="3" id="KW-0804">Transcription</keyword>
<dbReference type="PANTHER" id="PTHR30185">
    <property type="entry name" value="CRYPTIC BETA-GLUCOSIDE BGL OPERON ANTITERMINATOR"/>
    <property type="match status" value="1"/>
</dbReference>
<feature type="domain" description="PRD" evidence="5">
    <location>
        <begin position="320"/>
        <end position="426"/>
    </location>
</feature>
<accession>F0FGW5</accession>
<organism evidence="6 7">
    <name type="scientific">Streptococcus sanguinis SK353</name>
    <dbReference type="NCBI Taxonomy" id="888815"/>
    <lineage>
        <taxon>Bacteria</taxon>
        <taxon>Bacillati</taxon>
        <taxon>Bacillota</taxon>
        <taxon>Bacilli</taxon>
        <taxon>Lactobacillales</taxon>
        <taxon>Streptococcaceae</taxon>
        <taxon>Streptococcus</taxon>
    </lineage>
</organism>
<keyword evidence="1" id="KW-0677">Repeat</keyword>